<dbReference type="SUPFAM" id="SSF46785">
    <property type="entry name" value="Winged helix' DNA-binding domain"/>
    <property type="match status" value="1"/>
</dbReference>
<organism evidence="6 7">
    <name type="scientific">Saccharibacillus brassicae</name>
    <dbReference type="NCBI Taxonomy" id="2583377"/>
    <lineage>
        <taxon>Bacteria</taxon>
        <taxon>Bacillati</taxon>
        <taxon>Bacillota</taxon>
        <taxon>Bacilli</taxon>
        <taxon>Bacillales</taxon>
        <taxon>Paenibacillaceae</taxon>
        <taxon>Saccharibacillus</taxon>
    </lineage>
</organism>
<evidence type="ECO:0000313" key="7">
    <source>
        <dbReference type="Proteomes" id="UP000316968"/>
    </source>
</evidence>
<protein>
    <submittedName>
        <fullName evidence="6">MarR family transcriptional regulator</fullName>
    </submittedName>
</protein>
<dbReference type="PROSITE" id="PS01117">
    <property type="entry name" value="HTH_MARR_1"/>
    <property type="match status" value="1"/>
</dbReference>
<dbReference type="AlphaFoldDB" id="A0A4Y6V2Q0"/>
<dbReference type="PROSITE" id="PS50995">
    <property type="entry name" value="HTH_MARR_2"/>
    <property type="match status" value="1"/>
</dbReference>
<dbReference type="GO" id="GO:0006950">
    <property type="term" value="P:response to stress"/>
    <property type="evidence" value="ECO:0007669"/>
    <property type="project" value="TreeGrafter"/>
</dbReference>
<dbReference type="InterPro" id="IPR039422">
    <property type="entry name" value="MarR/SlyA-like"/>
</dbReference>
<dbReference type="EMBL" id="CP041217">
    <property type="protein sequence ID" value="QDH23040.1"/>
    <property type="molecule type" value="Genomic_DNA"/>
</dbReference>
<evidence type="ECO:0000313" key="6">
    <source>
        <dbReference type="EMBL" id="QDH23040.1"/>
    </source>
</evidence>
<dbReference type="InterPro" id="IPR036390">
    <property type="entry name" value="WH_DNA-bd_sf"/>
</dbReference>
<dbReference type="GO" id="GO:0003700">
    <property type="term" value="F:DNA-binding transcription factor activity"/>
    <property type="evidence" value="ECO:0007669"/>
    <property type="project" value="InterPro"/>
</dbReference>
<sequence length="168" mass="18723">MTENRTEAEQAHTSPTSPTSPDNASADRAAALKLFVILSKAYKNVMDLAVKDMKKHGLSPSEFTILEVLYHKGRFPLQQIGEKILITSGSVTYNIDKLEKRELLRRVPSPDDRRVIYAEITDQGRELFDRIFPEHADEVGRIMGGLTADETEAAAELLKKLGKGTQRG</sequence>
<keyword evidence="3" id="KW-0804">Transcription</keyword>
<dbReference type="PANTHER" id="PTHR33164">
    <property type="entry name" value="TRANSCRIPTIONAL REGULATOR, MARR FAMILY"/>
    <property type="match status" value="1"/>
</dbReference>
<keyword evidence="2" id="KW-0238">DNA-binding</keyword>
<dbReference type="InterPro" id="IPR000835">
    <property type="entry name" value="HTH_MarR-typ"/>
</dbReference>
<dbReference type="PANTHER" id="PTHR33164:SF56">
    <property type="entry name" value="HTH-TYPE TRANSCRIPTIONAL REGULATOR MHQR"/>
    <property type="match status" value="1"/>
</dbReference>
<evidence type="ECO:0000256" key="2">
    <source>
        <dbReference type="ARBA" id="ARBA00023125"/>
    </source>
</evidence>
<feature type="region of interest" description="Disordered" evidence="4">
    <location>
        <begin position="1"/>
        <end position="24"/>
    </location>
</feature>
<keyword evidence="7" id="KW-1185">Reference proteome</keyword>
<dbReference type="Gene3D" id="1.10.10.10">
    <property type="entry name" value="Winged helix-like DNA-binding domain superfamily/Winged helix DNA-binding domain"/>
    <property type="match status" value="1"/>
</dbReference>
<gene>
    <name evidence="6" type="ORF">FFV09_20605</name>
</gene>
<dbReference type="InterPro" id="IPR036388">
    <property type="entry name" value="WH-like_DNA-bd_sf"/>
</dbReference>
<name>A0A4Y6V2Q0_SACBS</name>
<evidence type="ECO:0000256" key="1">
    <source>
        <dbReference type="ARBA" id="ARBA00023015"/>
    </source>
</evidence>
<dbReference type="PRINTS" id="PR00598">
    <property type="entry name" value="HTHMARR"/>
</dbReference>
<dbReference type="SMART" id="SM00347">
    <property type="entry name" value="HTH_MARR"/>
    <property type="match status" value="1"/>
</dbReference>
<dbReference type="GO" id="GO:0003677">
    <property type="term" value="F:DNA binding"/>
    <property type="evidence" value="ECO:0007669"/>
    <property type="project" value="UniProtKB-KW"/>
</dbReference>
<dbReference type="OrthoDB" id="9799747at2"/>
<dbReference type="RefSeq" id="WP_141449577.1">
    <property type="nucleotide sequence ID" value="NZ_CP041217.1"/>
</dbReference>
<evidence type="ECO:0000259" key="5">
    <source>
        <dbReference type="PROSITE" id="PS50995"/>
    </source>
</evidence>
<dbReference type="InterPro" id="IPR023187">
    <property type="entry name" value="Tscrpt_reg_MarR-type_CS"/>
</dbReference>
<evidence type="ECO:0000256" key="3">
    <source>
        <dbReference type="ARBA" id="ARBA00023163"/>
    </source>
</evidence>
<keyword evidence="1" id="KW-0805">Transcription regulation</keyword>
<accession>A0A4Y6V2Q0</accession>
<reference evidence="6 7" key="1">
    <citation type="submission" date="2019-06" db="EMBL/GenBank/DDBJ databases">
        <title>Saccharibacillus brassicae sp. nov., an endophytic bacterium isolated from Chinese cabbage seeds (Brassica pekinensis).</title>
        <authorList>
            <person name="Jiang L."/>
            <person name="Lee J."/>
            <person name="Kim S.W."/>
        </authorList>
    </citation>
    <scope>NUCLEOTIDE SEQUENCE [LARGE SCALE GENOMIC DNA]</scope>
    <source>
        <strain evidence="7">KCTC 43072 / ATSA2</strain>
    </source>
</reference>
<feature type="compositionally biased region" description="Polar residues" evidence="4">
    <location>
        <begin position="11"/>
        <end position="23"/>
    </location>
</feature>
<proteinExistence type="predicted"/>
<feature type="domain" description="HTH marR-type" evidence="5">
    <location>
        <begin position="31"/>
        <end position="163"/>
    </location>
</feature>
<feature type="compositionally biased region" description="Basic and acidic residues" evidence="4">
    <location>
        <begin position="1"/>
        <end position="10"/>
    </location>
</feature>
<dbReference type="KEGG" id="saca:FFV09_20605"/>
<dbReference type="Proteomes" id="UP000316968">
    <property type="component" value="Chromosome"/>
</dbReference>
<evidence type="ECO:0000256" key="4">
    <source>
        <dbReference type="SAM" id="MobiDB-lite"/>
    </source>
</evidence>
<dbReference type="Pfam" id="PF01047">
    <property type="entry name" value="MarR"/>
    <property type="match status" value="1"/>
</dbReference>